<dbReference type="GO" id="GO:0015074">
    <property type="term" value="P:DNA integration"/>
    <property type="evidence" value="ECO:0007669"/>
    <property type="project" value="InterPro"/>
</dbReference>
<dbReference type="InterPro" id="IPR036397">
    <property type="entry name" value="RNaseH_sf"/>
</dbReference>
<feature type="non-terminal residue" evidence="2">
    <location>
        <position position="1"/>
    </location>
</feature>
<feature type="domain" description="Integrase catalytic" evidence="1">
    <location>
        <begin position="149"/>
        <end position="266"/>
    </location>
</feature>
<dbReference type="Pfam" id="PF00665">
    <property type="entry name" value="rve"/>
    <property type="match status" value="1"/>
</dbReference>
<dbReference type="Pfam" id="PF13384">
    <property type="entry name" value="HTH_23"/>
    <property type="match status" value="1"/>
</dbReference>
<accession>X0UKX7</accession>
<dbReference type="Gene3D" id="3.30.420.10">
    <property type="entry name" value="Ribonuclease H-like superfamily/Ribonuclease H"/>
    <property type="match status" value="1"/>
</dbReference>
<proteinExistence type="predicted"/>
<dbReference type="InterPro" id="IPR012337">
    <property type="entry name" value="RNaseH-like_sf"/>
</dbReference>
<organism evidence="2">
    <name type="scientific">marine sediment metagenome</name>
    <dbReference type="NCBI Taxonomy" id="412755"/>
    <lineage>
        <taxon>unclassified sequences</taxon>
        <taxon>metagenomes</taxon>
        <taxon>ecological metagenomes</taxon>
    </lineage>
</organism>
<dbReference type="EMBL" id="BARS01026963">
    <property type="protein sequence ID" value="GAG06444.1"/>
    <property type="molecule type" value="Genomic_DNA"/>
</dbReference>
<dbReference type="InterPro" id="IPR009057">
    <property type="entry name" value="Homeodomain-like_sf"/>
</dbReference>
<dbReference type="PROSITE" id="PS50994">
    <property type="entry name" value="INTEGRASE"/>
    <property type="match status" value="1"/>
</dbReference>
<name>X0UKX7_9ZZZZ</name>
<evidence type="ECO:0000313" key="2">
    <source>
        <dbReference type="EMBL" id="GAG06444.1"/>
    </source>
</evidence>
<reference evidence="2" key="1">
    <citation type="journal article" date="2014" name="Front. Microbiol.">
        <title>High frequency of phylogenetically diverse reductive dehalogenase-homologous genes in deep subseafloor sedimentary metagenomes.</title>
        <authorList>
            <person name="Kawai M."/>
            <person name="Futagami T."/>
            <person name="Toyoda A."/>
            <person name="Takaki Y."/>
            <person name="Nishi S."/>
            <person name="Hori S."/>
            <person name="Arai W."/>
            <person name="Tsubouchi T."/>
            <person name="Morono Y."/>
            <person name="Uchiyama I."/>
            <person name="Ito T."/>
            <person name="Fujiyama A."/>
            <person name="Inagaki F."/>
            <person name="Takami H."/>
        </authorList>
    </citation>
    <scope>NUCLEOTIDE SEQUENCE</scope>
    <source>
        <strain evidence="2">Expedition CK06-06</strain>
    </source>
</reference>
<dbReference type="SUPFAM" id="SSF53098">
    <property type="entry name" value="Ribonuclease H-like"/>
    <property type="match status" value="1"/>
</dbReference>
<dbReference type="InterPro" id="IPR001584">
    <property type="entry name" value="Integrase_cat-core"/>
</dbReference>
<feature type="non-terminal residue" evidence="2">
    <location>
        <position position="266"/>
    </location>
</feature>
<evidence type="ECO:0000259" key="1">
    <source>
        <dbReference type="PROSITE" id="PS50994"/>
    </source>
</evidence>
<dbReference type="AlphaFoldDB" id="X0UKX7"/>
<comment type="caution">
    <text evidence="2">The sequence shown here is derived from an EMBL/GenBank/DDBJ whole genome shotgun (WGS) entry which is preliminary data.</text>
</comment>
<sequence>RVTFPIPGQGLPPEERQVILDLIAEAKADGLCTERACEVLGLSPRTVQRWQASVQSLPALAAAPPAVSRPRPYNALTASEAAVVIALIQSPKHADASCRELALALHTGPVPTYVSHVTVWQYERALNCNGPRGRQVVQSRNRTAPDTDWVNGPNQLWDWDITYLHTREPRVFLYLYSLLDHWSRKNIAWRISTQLISDEVQTLWDHGLINEGLLDQPAQTWPKSLSDRGAQMRSRSTVTYFQKLGIPQLFSRPRTLNDNPYIESHF</sequence>
<dbReference type="SUPFAM" id="SSF46689">
    <property type="entry name" value="Homeodomain-like"/>
    <property type="match status" value="1"/>
</dbReference>
<protein>
    <recommendedName>
        <fullName evidence="1">Integrase catalytic domain-containing protein</fullName>
    </recommendedName>
</protein>
<dbReference type="GO" id="GO:0003676">
    <property type="term" value="F:nucleic acid binding"/>
    <property type="evidence" value="ECO:0007669"/>
    <property type="project" value="InterPro"/>
</dbReference>
<gene>
    <name evidence="2" type="ORF">S01H1_42395</name>
</gene>